<dbReference type="PANTHER" id="PTHR32322:SF9">
    <property type="entry name" value="AMINO-ACID METABOLITE EFFLUX PUMP-RELATED"/>
    <property type="match status" value="1"/>
</dbReference>
<feature type="transmembrane region" description="Helical" evidence="5">
    <location>
        <begin position="93"/>
        <end position="115"/>
    </location>
</feature>
<dbReference type="KEGG" id="acin:CBP34_18840"/>
<dbReference type="EMBL" id="CP021361">
    <property type="protein sequence ID" value="ART53794.1"/>
    <property type="molecule type" value="Genomic_DNA"/>
</dbReference>
<dbReference type="InterPro" id="IPR037185">
    <property type="entry name" value="EmrE-like"/>
</dbReference>
<evidence type="ECO:0000313" key="8">
    <source>
        <dbReference type="Proteomes" id="UP000194432"/>
    </source>
</evidence>
<protein>
    <submittedName>
        <fullName evidence="7">EamA family transporter</fullName>
    </submittedName>
</protein>
<feature type="transmembrane region" description="Helical" evidence="5">
    <location>
        <begin position="12"/>
        <end position="34"/>
    </location>
</feature>
<comment type="subcellular location">
    <subcellularLocation>
        <location evidence="1">Membrane</location>
        <topology evidence="1">Multi-pass membrane protein</topology>
    </subcellularLocation>
</comment>
<feature type="transmembrane region" description="Helical" evidence="5">
    <location>
        <begin position="258"/>
        <end position="277"/>
    </location>
</feature>
<gene>
    <name evidence="7" type="ORF">CBP34_18840</name>
</gene>
<evidence type="ECO:0000256" key="5">
    <source>
        <dbReference type="SAM" id="Phobius"/>
    </source>
</evidence>
<dbReference type="InterPro" id="IPR000620">
    <property type="entry name" value="EamA_dom"/>
</dbReference>
<keyword evidence="8" id="KW-1185">Reference proteome</keyword>
<name>A0A240U8L2_9BURK</name>
<proteinExistence type="predicted"/>
<accession>A0A240U8L2</accession>
<feature type="transmembrane region" description="Helical" evidence="5">
    <location>
        <begin position="283"/>
        <end position="302"/>
    </location>
</feature>
<feature type="domain" description="EamA" evidence="6">
    <location>
        <begin position="154"/>
        <end position="300"/>
    </location>
</feature>
<dbReference type="RefSeq" id="WP_094099273.1">
    <property type="nucleotide sequence ID" value="NZ_CP021361.1"/>
</dbReference>
<sequence length="307" mass="32926">MAPLAGPMRARDLLAALAVVLLWGVNFVAMKWGLRSFTPFQLGALRYLCAAVPLVLLVRAPRLHWRWVLLFGSFQGVGQFGFLFVALQMGMTASLASVLLQTQVFFTALFGFAVLHERPGRPLVLGLMLAGLGLLCFAMNYVQPGDVVAGTTLAGLLLTLCAAAWWAASNIVSRLAQQASPGYDPFSFVVWSSLVPVLPFTLLSFWLDPDASHWLDPAAWAAVPLVAWLSLAYLGWAATVLGYGMWTTLLTRYPANRVAPFSLGVPLVGIAAGMGVLGEAITAWQWAGVACVVLALVCVVLGPRLGR</sequence>
<evidence type="ECO:0000256" key="4">
    <source>
        <dbReference type="ARBA" id="ARBA00023136"/>
    </source>
</evidence>
<feature type="transmembrane region" description="Helical" evidence="5">
    <location>
        <begin position="188"/>
        <end position="207"/>
    </location>
</feature>
<feature type="transmembrane region" description="Helical" evidence="5">
    <location>
        <begin position="40"/>
        <end position="60"/>
    </location>
</feature>
<reference evidence="7 8" key="1">
    <citation type="submission" date="2017-05" db="EMBL/GenBank/DDBJ databases">
        <title>Polyphasic characterization of four soil-derived phenanthrene-degrading Acidovorax strains and proposal of Acidovorax phenanthrenivorans sp. nov.</title>
        <authorList>
            <person name="Singleton D.R."/>
            <person name="Lee J."/>
            <person name="Dickey A.N."/>
            <person name="Stroud A."/>
            <person name="Scholl E.H."/>
            <person name="Wright F.A."/>
            <person name="Aitken M.D."/>
        </authorList>
    </citation>
    <scope>NUCLEOTIDE SEQUENCE [LARGE SCALE GENOMIC DNA]</scope>
    <source>
        <strain evidence="7">NA3</strain>
    </source>
</reference>
<dbReference type="Proteomes" id="UP000194432">
    <property type="component" value="Chromosome 1"/>
</dbReference>
<dbReference type="InterPro" id="IPR050638">
    <property type="entry name" value="AA-Vitamin_Transporters"/>
</dbReference>
<dbReference type="GO" id="GO:0016020">
    <property type="term" value="C:membrane"/>
    <property type="evidence" value="ECO:0007669"/>
    <property type="project" value="UniProtKB-SubCell"/>
</dbReference>
<feature type="transmembrane region" description="Helical" evidence="5">
    <location>
        <begin position="122"/>
        <end position="142"/>
    </location>
</feature>
<feature type="domain" description="EamA" evidence="6">
    <location>
        <begin position="13"/>
        <end position="137"/>
    </location>
</feature>
<evidence type="ECO:0000256" key="3">
    <source>
        <dbReference type="ARBA" id="ARBA00022989"/>
    </source>
</evidence>
<feature type="transmembrane region" description="Helical" evidence="5">
    <location>
        <begin position="219"/>
        <end position="246"/>
    </location>
</feature>
<organism evidence="7 8">
    <name type="scientific">Acidovorax carolinensis</name>
    <dbReference type="NCBI Taxonomy" id="553814"/>
    <lineage>
        <taxon>Bacteria</taxon>
        <taxon>Pseudomonadati</taxon>
        <taxon>Pseudomonadota</taxon>
        <taxon>Betaproteobacteria</taxon>
        <taxon>Burkholderiales</taxon>
        <taxon>Comamonadaceae</taxon>
        <taxon>Acidovorax</taxon>
    </lineage>
</organism>
<keyword evidence="2 5" id="KW-0812">Transmembrane</keyword>
<dbReference type="SUPFAM" id="SSF103481">
    <property type="entry name" value="Multidrug resistance efflux transporter EmrE"/>
    <property type="match status" value="2"/>
</dbReference>
<keyword evidence="4 5" id="KW-0472">Membrane</keyword>
<feature type="transmembrane region" description="Helical" evidence="5">
    <location>
        <begin position="67"/>
        <end position="87"/>
    </location>
</feature>
<feature type="transmembrane region" description="Helical" evidence="5">
    <location>
        <begin position="148"/>
        <end position="168"/>
    </location>
</feature>
<evidence type="ECO:0000259" key="6">
    <source>
        <dbReference type="Pfam" id="PF00892"/>
    </source>
</evidence>
<evidence type="ECO:0000256" key="1">
    <source>
        <dbReference type="ARBA" id="ARBA00004141"/>
    </source>
</evidence>
<dbReference type="Pfam" id="PF00892">
    <property type="entry name" value="EamA"/>
    <property type="match status" value="2"/>
</dbReference>
<evidence type="ECO:0000256" key="2">
    <source>
        <dbReference type="ARBA" id="ARBA00022692"/>
    </source>
</evidence>
<evidence type="ECO:0000313" key="7">
    <source>
        <dbReference type="EMBL" id="ART53794.1"/>
    </source>
</evidence>
<dbReference type="AlphaFoldDB" id="A0A240U8L2"/>
<keyword evidence="3 5" id="KW-1133">Transmembrane helix</keyword>
<dbReference type="PANTHER" id="PTHR32322">
    <property type="entry name" value="INNER MEMBRANE TRANSPORTER"/>
    <property type="match status" value="1"/>
</dbReference>